<feature type="region of interest" description="Disordered" evidence="1">
    <location>
        <begin position="29"/>
        <end position="136"/>
    </location>
</feature>
<dbReference type="Proteomes" id="UP000063429">
    <property type="component" value="Chromosome"/>
</dbReference>
<feature type="chain" id="PRO_5047238260" description="DUF2782 domain-containing protein" evidence="2">
    <location>
        <begin position="27"/>
        <end position="136"/>
    </location>
</feature>
<evidence type="ECO:0000256" key="2">
    <source>
        <dbReference type="SAM" id="SignalP"/>
    </source>
</evidence>
<sequence length="136" mass="14429">MITRSRSAVSLCFSLLMLSLSSLAHAQAISDKPAPPPPELQTLEEGEPPAVTIKKPGEEQGSGNSITERRDHGQTKEVKVKSGPSTYYLKPTQQLGGSTPGDVQSGPPSGAQWQIKEFDWGGKKKAKEGEAGDASK</sequence>
<protein>
    <recommendedName>
        <fullName evidence="5">DUF2782 domain-containing protein</fullName>
    </recommendedName>
</protein>
<feature type="signal peptide" evidence="2">
    <location>
        <begin position="1"/>
        <end position="26"/>
    </location>
</feature>
<dbReference type="RefSeq" id="WP_053194951.1">
    <property type="nucleotide sequence ID" value="NZ_CP011409.1"/>
</dbReference>
<accession>A0ABN4HRJ7</accession>
<keyword evidence="2" id="KW-0732">Signal</keyword>
<evidence type="ECO:0000256" key="1">
    <source>
        <dbReference type="SAM" id="MobiDB-lite"/>
    </source>
</evidence>
<name>A0ABN4HRJ7_9BURK</name>
<feature type="compositionally biased region" description="Basic and acidic residues" evidence="1">
    <location>
        <begin position="67"/>
        <end position="80"/>
    </location>
</feature>
<dbReference type="EMBL" id="CP011409">
    <property type="protein sequence ID" value="AKZ61451.1"/>
    <property type="molecule type" value="Genomic_DNA"/>
</dbReference>
<evidence type="ECO:0000313" key="4">
    <source>
        <dbReference type="Proteomes" id="UP000063429"/>
    </source>
</evidence>
<keyword evidence="4" id="KW-1185">Reference proteome</keyword>
<reference evidence="4" key="1">
    <citation type="journal article" date="2015" name="Genome Announc.">
        <title>Complete Genome Sequence of Herbaspirillum hiltneri N3 (DSM 17495), Isolated from Surface-Sterilized Wheat Roots.</title>
        <authorList>
            <person name="Guizelini D."/>
            <person name="Saizaki P.M."/>
            <person name="Coimbra N.A."/>
            <person name="Weiss V.A."/>
            <person name="Faoro H."/>
            <person name="Sfeir M.Z."/>
            <person name="Baura V.A."/>
            <person name="Monteiro R.A."/>
            <person name="Chubatsu L.S."/>
            <person name="Souza E.M."/>
            <person name="Cruz L.M."/>
            <person name="Pedrosa F.O."/>
            <person name="Raittz R.T."/>
            <person name="Marchaukoski J.N."/>
            <person name="Steffens M.B."/>
        </authorList>
    </citation>
    <scope>NUCLEOTIDE SEQUENCE [LARGE SCALE GENOMIC DNA]</scope>
    <source>
        <strain evidence="4">N3</strain>
    </source>
</reference>
<organism evidence="3 4">
    <name type="scientific">Herbaspirillum hiltneri N3</name>
    <dbReference type="NCBI Taxonomy" id="1262470"/>
    <lineage>
        <taxon>Bacteria</taxon>
        <taxon>Pseudomonadati</taxon>
        <taxon>Pseudomonadota</taxon>
        <taxon>Betaproteobacteria</taxon>
        <taxon>Burkholderiales</taxon>
        <taxon>Oxalobacteraceae</taxon>
        <taxon>Herbaspirillum</taxon>
    </lineage>
</organism>
<evidence type="ECO:0000313" key="3">
    <source>
        <dbReference type="EMBL" id="AKZ61451.1"/>
    </source>
</evidence>
<feature type="compositionally biased region" description="Basic and acidic residues" evidence="1">
    <location>
        <begin position="116"/>
        <end position="136"/>
    </location>
</feature>
<proteinExistence type="predicted"/>
<gene>
    <name evidence="3" type="ORF">F506_01090</name>
</gene>
<evidence type="ECO:0008006" key="5">
    <source>
        <dbReference type="Google" id="ProtNLM"/>
    </source>
</evidence>